<gene>
    <name evidence="1" type="ORF">MPOL1434_LOCUS1736</name>
</gene>
<organism evidence="1">
    <name type="scientific">Minutocellus polymorphus</name>
    <dbReference type="NCBI Taxonomy" id="265543"/>
    <lineage>
        <taxon>Eukaryota</taxon>
        <taxon>Sar</taxon>
        <taxon>Stramenopiles</taxon>
        <taxon>Ochrophyta</taxon>
        <taxon>Bacillariophyta</taxon>
        <taxon>Mediophyceae</taxon>
        <taxon>Cymatosirophycidae</taxon>
        <taxon>Cymatosirales</taxon>
        <taxon>Cymatosiraceae</taxon>
        <taxon>Minutocellus</taxon>
    </lineage>
</organism>
<dbReference type="Gene3D" id="3.40.50.150">
    <property type="entry name" value="Vaccinia Virus protein VP39"/>
    <property type="match status" value="1"/>
</dbReference>
<dbReference type="EMBL" id="HBEJ01002947">
    <property type="protein sequence ID" value="CAD8362053.1"/>
    <property type="molecule type" value="Transcribed_RNA"/>
</dbReference>
<dbReference type="InterPro" id="IPR019410">
    <property type="entry name" value="Methyltransf_16"/>
</dbReference>
<dbReference type="InterPro" id="IPR029063">
    <property type="entry name" value="SAM-dependent_MTases_sf"/>
</dbReference>
<accession>A0A7S0AFU6</accession>
<dbReference type="AlphaFoldDB" id="A0A7S0AFU6"/>
<sequence length="263" mass="28294">MVVLSSSSSVSGVGVHRTYLRLPNPASASSISPPFCFSADAFILPTNSPDDEGRHAETPLAAATPNFLATQVWPSARAAATVIEQRSDPSWSICEFGCGPGLPSIVAAATRATGTCSTGSADGGASVIATDYDDFALRLVDAAAREQGLESILSTQVFDLTCTETELPKADLFVMSDVFECSEVAVGAAKQTLRALDLGKRAWIFAQSDRAQREIYRAHLNDLLQESGRIAVEWTEMARQRVEDYADEPLMLFDVDETKVEYC</sequence>
<reference evidence="1" key="1">
    <citation type="submission" date="2021-01" db="EMBL/GenBank/DDBJ databases">
        <authorList>
            <person name="Corre E."/>
            <person name="Pelletier E."/>
            <person name="Niang G."/>
            <person name="Scheremetjew M."/>
            <person name="Finn R."/>
            <person name="Kale V."/>
            <person name="Holt S."/>
            <person name="Cochrane G."/>
            <person name="Meng A."/>
            <person name="Brown T."/>
            <person name="Cohen L."/>
        </authorList>
    </citation>
    <scope>NUCLEOTIDE SEQUENCE</scope>
    <source>
        <strain evidence="1">CCMP3303</strain>
    </source>
</reference>
<evidence type="ECO:0000313" key="1">
    <source>
        <dbReference type="EMBL" id="CAD8362053.1"/>
    </source>
</evidence>
<proteinExistence type="predicted"/>
<name>A0A7S0AFU6_9STRA</name>
<dbReference type="PANTHER" id="PTHR14614">
    <property type="entry name" value="HEPATOCELLULAR CARCINOMA-ASSOCIATED ANTIGEN"/>
    <property type="match status" value="1"/>
</dbReference>
<protein>
    <recommendedName>
        <fullName evidence="2">Methyltransferase domain-containing protein</fullName>
    </recommendedName>
</protein>
<dbReference type="SUPFAM" id="SSF53335">
    <property type="entry name" value="S-adenosyl-L-methionine-dependent methyltransferases"/>
    <property type="match status" value="1"/>
</dbReference>
<evidence type="ECO:0008006" key="2">
    <source>
        <dbReference type="Google" id="ProtNLM"/>
    </source>
</evidence>
<dbReference type="PANTHER" id="PTHR14614:SF163">
    <property type="entry name" value="METHYLTRANSFERASE SMALL DOMAIN-CONTAINING PROTEIN"/>
    <property type="match status" value="1"/>
</dbReference>